<dbReference type="GO" id="GO:0051082">
    <property type="term" value="F:unfolded protein binding"/>
    <property type="evidence" value="ECO:0007669"/>
    <property type="project" value="TreeGrafter"/>
</dbReference>
<evidence type="ECO:0000256" key="5">
    <source>
        <dbReference type="ARBA" id="ARBA00023016"/>
    </source>
</evidence>
<evidence type="ECO:0000256" key="6">
    <source>
        <dbReference type="ARBA" id="ARBA00023186"/>
    </source>
</evidence>
<dbReference type="PRINTS" id="PR00773">
    <property type="entry name" value="GRPEPROTEIN"/>
</dbReference>
<dbReference type="Proteomes" id="UP000320781">
    <property type="component" value="Unassembled WGS sequence"/>
</dbReference>
<dbReference type="InterPro" id="IPR013805">
    <property type="entry name" value="GrpE_CC"/>
</dbReference>
<evidence type="ECO:0000256" key="13">
    <source>
        <dbReference type="SAM" id="MobiDB-lite"/>
    </source>
</evidence>
<comment type="subcellular location">
    <subcellularLocation>
        <location evidence="1 10">Cytoplasm</location>
    </subcellularLocation>
</comment>
<evidence type="ECO:0000313" key="15">
    <source>
        <dbReference type="Proteomes" id="UP000320781"/>
    </source>
</evidence>
<dbReference type="Gene3D" id="3.90.20.20">
    <property type="match status" value="1"/>
</dbReference>
<dbReference type="AlphaFoldDB" id="A0A523QJ57"/>
<evidence type="ECO:0000256" key="10">
    <source>
        <dbReference type="HAMAP-Rule" id="MF_01151"/>
    </source>
</evidence>
<protein>
    <recommendedName>
        <fullName evidence="8 10">Protein GrpE</fullName>
    </recommendedName>
    <alternativeName>
        <fullName evidence="9 10">HSP-70 cofactor</fullName>
    </alternativeName>
</protein>
<evidence type="ECO:0000256" key="12">
    <source>
        <dbReference type="RuleBase" id="RU004478"/>
    </source>
</evidence>
<comment type="subunit">
    <text evidence="3 10">Homodimer.</text>
</comment>
<gene>
    <name evidence="10 14" type="primary">grpE</name>
    <name evidence="14" type="ORF">E3J95_03875</name>
</gene>
<reference evidence="14 15" key="1">
    <citation type="submission" date="2019-03" db="EMBL/GenBank/DDBJ databases">
        <title>Metabolic potential of uncultured bacteria and archaea associated with petroleum seepage in deep-sea sediments.</title>
        <authorList>
            <person name="Dong X."/>
            <person name="Hubert C."/>
        </authorList>
    </citation>
    <scope>NUCLEOTIDE SEQUENCE [LARGE SCALE GENOMIC DNA]</scope>
    <source>
        <strain evidence="14">E44_bin92</strain>
    </source>
</reference>
<organism evidence="14 15">
    <name type="scientific">Aerophobetes bacterium</name>
    <dbReference type="NCBI Taxonomy" id="2030807"/>
    <lineage>
        <taxon>Bacteria</taxon>
        <taxon>Candidatus Aerophobota</taxon>
    </lineage>
</organism>
<comment type="function">
    <text evidence="7 10 11">Participates actively in the response to hyperosmotic and heat shock by preventing the aggregation of stress-denatured proteins, in association with DnaK and GrpE. It is the nucleotide exchange factor for DnaK and may function as a thermosensor. Unfolded proteins bind initially to DnaJ; upon interaction with the DnaJ-bound protein, DnaK hydrolyzes its bound ATP, resulting in the formation of a stable complex. GrpE releases ADP from DnaK; ATP binding to DnaK triggers the release of the substrate protein, thus completing the reaction cycle. Several rounds of ATP-dependent interactions between DnaJ, DnaK and GrpE are required for fully efficient folding.</text>
</comment>
<dbReference type="SUPFAM" id="SSF51064">
    <property type="entry name" value="Head domain of nucleotide exchange factor GrpE"/>
    <property type="match status" value="1"/>
</dbReference>
<comment type="caution">
    <text evidence="14">The sequence shown here is derived from an EMBL/GenBank/DDBJ whole genome shotgun (WGS) entry which is preliminary data.</text>
</comment>
<accession>A0A523QJ57</accession>
<dbReference type="GO" id="GO:0000774">
    <property type="term" value="F:adenyl-nucleotide exchange factor activity"/>
    <property type="evidence" value="ECO:0007669"/>
    <property type="project" value="InterPro"/>
</dbReference>
<dbReference type="InterPro" id="IPR009012">
    <property type="entry name" value="GrpE_head"/>
</dbReference>
<evidence type="ECO:0000256" key="7">
    <source>
        <dbReference type="ARBA" id="ARBA00053401"/>
    </source>
</evidence>
<evidence type="ECO:0000256" key="9">
    <source>
        <dbReference type="ARBA" id="ARBA00076414"/>
    </source>
</evidence>
<evidence type="ECO:0000256" key="8">
    <source>
        <dbReference type="ARBA" id="ARBA00072274"/>
    </source>
</evidence>
<dbReference type="Pfam" id="PF01025">
    <property type="entry name" value="GrpE"/>
    <property type="match status" value="1"/>
</dbReference>
<evidence type="ECO:0000256" key="1">
    <source>
        <dbReference type="ARBA" id="ARBA00004496"/>
    </source>
</evidence>
<dbReference type="GO" id="GO:0005737">
    <property type="term" value="C:cytoplasm"/>
    <property type="evidence" value="ECO:0007669"/>
    <property type="project" value="UniProtKB-SubCell"/>
</dbReference>
<evidence type="ECO:0000256" key="3">
    <source>
        <dbReference type="ARBA" id="ARBA00011738"/>
    </source>
</evidence>
<dbReference type="HAMAP" id="MF_01151">
    <property type="entry name" value="GrpE"/>
    <property type="match status" value="1"/>
</dbReference>
<dbReference type="GO" id="GO:0042803">
    <property type="term" value="F:protein homodimerization activity"/>
    <property type="evidence" value="ECO:0007669"/>
    <property type="project" value="InterPro"/>
</dbReference>
<feature type="compositionally biased region" description="Basic residues" evidence="13">
    <location>
        <begin position="1"/>
        <end position="11"/>
    </location>
</feature>
<feature type="region of interest" description="Disordered" evidence="13">
    <location>
        <begin position="1"/>
        <end position="48"/>
    </location>
</feature>
<keyword evidence="6 10" id="KW-0143">Chaperone</keyword>
<evidence type="ECO:0000256" key="4">
    <source>
        <dbReference type="ARBA" id="ARBA00022490"/>
    </source>
</evidence>
<comment type="similarity">
    <text evidence="2 10 12">Belongs to the GrpE family.</text>
</comment>
<dbReference type="SUPFAM" id="SSF58014">
    <property type="entry name" value="Coiled-coil domain of nucleotide exchange factor GrpE"/>
    <property type="match status" value="1"/>
</dbReference>
<dbReference type="FunFam" id="2.30.22.10:FF:000001">
    <property type="entry name" value="Protein GrpE"/>
    <property type="match status" value="1"/>
</dbReference>
<feature type="compositionally biased region" description="Polar residues" evidence="13">
    <location>
        <begin position="21"/>
        <end position="36"/>
    </location>
</feature>
<name>A0A523QJ57_UNCAE</name>
<dbReference type="EMBL" id="SOKU01000185">
    <property type="protein sequence ID" value="TES85685.1"/>
    <property type="molecule type" value="Genomic_DNA"/>
</dbReference>
<proteinExistence type="inferred from homology"/>
<dbReference type="InterPro" id="IPR000740">
    <property type="entry name" value="GrpE"/>
</dbReference>
<dbReference type="PROSITE" id="PS01071">
    <property type="entry name" value="GRPE"/>
    <property type="match status" value="1"/>
</dbReference>
<dbReference type="CDD" id="cd00446">
    <property type="entry name" value="GrpE"/>
    <property type="match status" value="1"/>
</dbReference>
<dbReference type="GO" id="GO:0006457">
    <property type="term" value="P:protein folding"/>
    <property type="evidence" value="ECO:0007669"/>
    <property type="project" value="InterPro"/>
</dbReference>
<evidence type="ECO:0000256" key="2">
    <source>
        <dbReference type="ARBA" id="ARBA00009054"/>
    </source>
</evidence>
<dbReference type="GO" id="GO:0051087">
    <property type="term" value="F:protein-folding chaperone binding"/>
    <property type="evidence" value="ECO:0007669"/>
    <property type="project" value="InterPro"/>
</dbReference>
<evidence type="ECO:0000313" key="14">
    <source>
        <dbReference type="EMBL" id="TES85685.1"/>
    </source>
</evidence>
<dbReference type="PANTHER" id="PTHR21237:SF23">
    <property type="entry name" value="GRPE PROTEIN HOMOLOG, MITOCHONDRIAL"/>
    <property type="match status" value="1"/>
</dbReference>
<keyword evidence="5 10" id="KW-0346">Stress response</keyword>
<dbReference type="Gene3D" id="2.30.22.10">
    <property type="entry name" value="Head domain of nucleotide exchange factor GrpE"/>
    <property type="match status" value="1"/>
</dbReference>
<dbReference type="PANTHER" id="PTHR21237">
    <property type="entry name" value="GRPE PROTEIN"/>
    <property type="match status" value="1"/>
</dbReference>
<keyword evidence="4 10" id="KW-0963">Cytoplasm</keyword>
<evidence type="ECO:0000256" key="11">
    <source>
        <dbReference type="RuleBase" id="RU000639"/>
    </source>
</evidence>
<dbReference type="NCBIfam" id="NF010738">
    <property type="entry name" value="PRK14140.1"/>
    <property type="match status" value="1"/>
</dbReference>
<sequence>MSPKAKGKKKRAETGKKTDQQDCITQVTGEEQTNQVERTEAEEKEQLSELEQLKAKLAEKEKEAEENYERTLRVQADLENYKKRILRERADLFNYGHQDLIKELLPILDNLERAIENAEKSQDFPALIEGIELIGKQFVNCLEKFGVKSISSLGEKFDPSLQEAISQVESREHAPNTVIEEVQKGYLLKDRLLRPSLVIVSRQPEEAEIASGIDVEIEEESQERE</sequence>
<feature type="compositionally biased region" description="Basic and acidic residues" evidence="13">
    <location>
        <begin position="37"/>
        <end position="48"/>
    </location>
</feature>